<dbReference type="EMBL" id="WIVV01000184">
    <property type="protein sequence ID" value="MQU45673.1"/>
    <property type="molecule type" value="Genomic_DNA"/>
</dbReference>
<comment type="caution">
    <text evidence="6">Lacks conserved residue(s) required for the propagation of feature annotation.</text>
</comment>
<keyword evidence="5" id="KW-0843">Virulence</keyword>
<keyword evidence="4" id="KW-0677">Repeat</keyword>
<evidence type="ECO:0000256" key="3">
    <source>
        <dbReference type="ARBA" id="ARBA00022614"/>
    </source>
</evidence>
<dbReference type="Pfam" id="PF14496">
    <property type="entry name" value="NEL"/>
    <property type="match status" value="1"/>
</dbReference>
<dbReference type="GO" id="GO:0061630">
    <property type="term" value="F:ubiquitin protein ligase activity"/>
    <property type="evidence" value="ECO:0007669"/>
    <property type="project" value="UniProtKB-EC"/>
</dbReference>
<protein>
    <recommendedName>
        <fullName evidence="2">RING-type E3 ubiquitin transferase</fullName>
        <ecNumber evidence="2">2.3.2.27</ecNumber>
    </recommendedName>
</protein>
<evidence type="ECO:0000259" key="7">
    <source>
        <dbReference type="PROSITE" id="PS52053"/>
    </source>
</evidence>
<accession>A0A6I1WYP5</accession>
<reference evidence="8 9" key="1">
    <citation type="submission" date="2019-10" db="EMBL/GenBank/DDBJ databases">
        <title>Evaluation of single-gene subtyping targets for Pseudomonas.</title>
        <authorList>
            <person name="Reichler S.J."/>
            <person name="Orsi R.H."/>
            <person name="Wiedmann M."/>
            <person name="Martin N.H."/>
            <person name="Murphy S.I."/>
        </authorList>
    </citation>
    <scope>NUCLEOTIDE SEQUENCE [LARGE SCALE GENOMIC DNA]</scope>
    <source>
        <strain evidence="8 9">FSL R10-1876</strain>
    </source>
</reference>
<dbReference type="EC" id="2.3.2.27" evidence="2"/>
<dbReference type="Pfam" id="PF13855">
    <property type="entry name" value="LRR_8"/>
    <property type="match status" value="1"/>
</dbReference>
<gene>
    <name evidence="8" type="ORF">GHO28_24675</name>
</gene>
<sequence>MIVPSTPPAGGTLPDHDQALTAVDEFSALAKERMPGWLVSADNELKPKVIQALLNHHRDEAVLATRIKAITSPVAFARPLLIKALTALRLTGFDVDRNVLVRIKRLSLNPLGDAIKDPVQFLLPRSLIPIVNTTHMTLLEAALQNVSSAELSDELGGEAFILERSDSQARSPLDPLQFANLCRSLNLGEQYQRYLKTVFPAVEATGADLLPGSIAREFIAHEKSRLAWLSYKAYLNNAISRAGHTLLQQWLGGEAQLRWGAREVRVCSLSLLSIKLDSGSYGPCPLYGALLFIGKARAGETELPCMVYMPHDKERPLFEYPSLEHFNKQLALRLRETGPRMALKKTVELRYQSALMTQLQRALRFKGLTTSGVPVNEWHSAPQLNIALRDTGEPPWFALYRQYSTLTLNNARALVVPTDHEAAESFAQRVASLFESGQPVFNLAAFFVPGLGEMLMLATAVQLLSELYTGVEDWSHGEINEAIAHFGSVAQNLLVMGVGARASSAWASLKPPLNHPALLNKMAPVLEANGDKKLFKVDLTPYRSKVMIDPHLEPDAQGIYRVDERQYVHIQGHAYEVRFDVGKQRWQVQHPFRADTYTPTLEHNEHGAWQLAQERPAEWNTAQALHRAWPYKYPLSEAKIEQISRIVSPHERALRWSHVQRERPPGLVFDTLKRFKLAEETEQLIARLQAPQTVRWEDSPDILHLMLKLPGWPAGRGVQLLDAEGKVLSYVSLNGRSAQDLRIVSADLARDGLFKTIASLIPQADATALLGAAAVTPEQRTTALTERVASFAKTQKQALFNLRYARSEHFSDGLMATIHQQYPSLPTRVVSEVIERASVSEIKSFEALRKVPLRLAEELRLYAHEVKTARALEGCFLDVADSTLSLKLITAFFAQTERGRHYLDKDPVLYRRRTDPTLTALQAQHALGLMMGDRGLRNDFAQHVHNHPEQTRTALGLQPVKPWFKSPMRLANGRLGYPLSGERGTARTGLLVRRVQDLYPTYTREQCLELVSALETRKVWPEAELARLQLEREALDDVLRTWCSVPLPEHSVAARRDVLPGTIKRAVSHAIRRAWRRESYVEEGSGGMPGYLEAGRLSPADLPDMRGYMLDLSGMPAGDLPKLVGDFSHISVLVMDDMALTSVPEQFLQSFPQVRWLSMQHNQLKSVPLALTEMKRLQKLDLSNNAIELTAEGVKSLAERVNIKELDLSDNPLGLPLDVSGLEQLRYLNLRRTHATEWPVGVETVLTLRSLDLRDNAIGVIPDAALSSPSHLGEVTYLHGNPLVPTSQERLDLYVRRTGISMGDTSARVPHSVTDQPRHAWLLSGVDDSAARRTAIWKNLEQDPFAEDLRGFLGGLRDSPEYVNERTRAAFAKRACAVLQALGESNELRETLLARIRIGATSAESSALTFSDFELLTSVAQAKAAAGQSGNEHALLRLARSVFRLDQVEGWAQHLQNERLAYRFLDGMGAQDVVQLQDLRLVLRIALAKHLQLPAQPSAEAFESLPSVPASGLESIRRAVLRDEASGSQLLDFIASRDFWVTFLKSKYRDRFTQVRNTYISQCDQLEFGERALSEELFQSSQEVIRSAHNAAQRELLKELTRQEMADHPF</sequence>
<evidence type="ECO:0000256" key="6">
    <source>
        <dbReference type="PROSITE-ProRule" id="PRU01398"/>
    </source>
</evidence>
<dbReference type="GO" id="GO:0005737">
    <property type="term" value="C:cytoplasm"/>
    <property type="evidence" value="ECO:0007669"/>
    <property type="project" value="TreeGrafter"/>
</dbReference>
<dbReference type="Proteomes" id="UP000466863">
    <property type="component" value="Unassembled WGS sequence"/>
</dbReference>
<dbReference type="InterPro" id="IPR032675">
    <property type="entry name" value="LRR_dom_sf"/>
</dbReference>
<evidence type="ECO:0000313" key="8">
    <source>
        <dbReference type="EMBL" id="MQU45673.1"/>
    </source>
</evidence>
<dbReference type="RefSeq" id="WP_153331841.1">
    <property type="nucleotide sequence ID" value="NZ_CP181271.1"/>
</dbReference>
<dbReference type="Pfam" id="PF20178">
    <property type="entry name" value="ToxA_N"/>
    <property type="match status" value="1"/>
</dbReference>
<keyword evidence="6" id="KW-1035">Host cytoplasm</keyword>
<dbReference type="InterPro" id="IPR046673">
    <property type="entry name" value="ToxA_N"/>
</dbReference>
<dbReference type="PANTHER" id="PTHR48051">
    <property type="match status" value="1"/>
</dbReference>
<dbReference type="InterPro" id="IPR029487">
    <property type="entry name" value="NEL_dom"/>
</dbReference>
<dbReference type="Gene3D" id="1.20.58.360">
    <property type="entry name" value="Shigella T3SS effector IpaH defines"/>
    <property type="match status" value="1"/>
</dbReference>
<dbReference type="GO" id="GO:0016567">
    <property type="term" value="P:protein ubiquitination"/>
    <property type="evidence" value="ECO:0007669"/>
    <property type="project" value="InterPro"/>
</dbReference>
<dbReference type="PANTHER" id="PTHR48051:SF1">
    <property type="entry name" value="RAS SUPPRESSOR PROTEIN 1"/>
    <property type="match status" value="1"/>
</dbReference>
<dbReference type="PROSITE" id="PS52053">
    <property type="entry name" value="NEL"/>
    <property type="match status" value="1"/>
</dbReference>
<keyword evidence="6" id="KW-0964">Secreted</keyword>
<keyword evidence="3" id="KW-0433">Leucine-rich repeat</keyword>
<dbReference type="InterPro" id="IPR001611">
    <property type="entry name" value="Leu-rich_rpt"/>
</dbReference>
<evidence type="ECO:0000256" key="2">
    <source>
        <dbReference type="ARBA" id="ARBA00012483"/>
    </source>
</evidence>
<dbReference type="GO" id="GO:0005576">
    <property type="term" value="C:extracellular region"/>
    <property type="evidence" value="ECO:0007669"/>
    <property type="project" value="UniProtKB-UniRule"/>
</dbReference>
<comment type="similarity">
    <text evidence="6">Belongs to the LRR-containing bacterial E3 ligase family.</text>
</comment>
<evidence type="ECO:0000313" key="9">
    <source>
        <dbReference type="Proteomes" id="UP000466863"/>
    </source>
</evidence>
<dbReference type="InterPro" id="IPR050216">
    <property type="entry name" value="LRR_domain-containing"/>
</dbReference>
<feature type="domain" description="NEL" evidence="7">
    <location>
        <begin position="1313"/>
        <end position="1610"/>
    </location>
</feature>
<dbReference type="Gene3D" id="3.80.10.10">
    <property type="entry name" value="Ribonuclease Inhibitor"/>
    <property type="match status" value="1"/>
</dbReference>
<evidence type="ECO:0000256" key="4">
    <source>
        <dbReference type="ARBA" id="ARBA00022737"/>
    </source>
</evidence>
<evidence type="ECO:0000256" key="1">
    <source>
        <dbReference type="ARBA" id="ARBA00000900"/>
    </source>
</evidence>
<comment type="catalytic activity">
    <reaction evidence="1">
        <text>S-ubiquitinyl-[E2 ubiquitin-conjugating enzyme]-L-cysteine + [acceptor protein]-L-lysine = [E2 ubiquitin-conjugating enzyme]-L-cysteine + N(6)-ubiquitinyl-[acceptor protein]-L-lysine.</text>
        <dbReference type="EC" id="2.3.2.27"/>
    </reaction>
</comment>
<organism evidence="8 9">
    <name type="scientific">Pseudomonas helleri</name>
    <dbReference type="NCBI Taxonomy" id="1608996"/>
    <lineage>
        <taxon>Bacteria</taxon>
        <taxon>Pseudomonadati</taxon>
        <taxon>Pseudomonadota</taxon>
        <taxon>Gammaproteobacteria</taxon>
        <taxon>Pseudomonadales</taxon>
        <taxon>Pseudomonadaceae</taxon>
        <taxon>Pseudomonas</taxon>
    </lineage>
</organism>
<keyword evidence="6" id="KW-0833">Ubl conjugation pathway</keyword>
<name>A0A6I1WYP5_9PSED</name>
<proteinExistence type="inferred from homology"/>
<evidence type="ECO:0000256" key="5">
    <source>
        <dbReference type="ARBA" id="ARBA00023026"/>
    </source>
</evidence>
<dbReference type="SUPFAM" id="SSF52058">
    <property type="entry name" value="L domain-like"/>
    <property type="match status" value="1"/>
</dbReference>
<comment type="caution">
    <text evidence="8">The sequence shown here is derived from an EMBL/GenBank/DDBJ whole genome shotgun (WGS) entry which is preliminary data.</text>
</comment>